<dbReference type="AlphaFoldDB" id="A0A428P1I4"/>
<organism evidence="2 3">
    <name type="scientific">Fusarium duplospermum</name>
    <dbReference type="NCBI Taxonomy" id="1325734"/>
    <lineage>
        <taxon>Eukaryota</taxon>
        <taxon>Fungi</taxon>
        <taxon>Dikarya</taxon>
        <taxon>Ascomycota</taxon>
        <taxon>Pezizomycotina</taxon>
        <taxon>Sordariomycetes</taxon>
        <taxon>Hypocreomycetidae</taxon>
        <taxon>Hypocreales</taxon>
        <taxon>Nectriaceae</taxon>
        <taxon>Fusarium</taxon>
        <taxon>Fusarium solani species complex</taxon>
    </lineage>
</organism>
<evidence type="ECO:0000313" key="2">
    <source>
        <dbReference type="EMBL" id="RSL46881.1"/>
    </source>
</evidence>
<dbReference type="Proteomes" id="UP000288168">
    <property type="component" value="Unassembled WGS sequence"/>
</dbReference>
<proteinExistence type="predicted"/>
<dbReference type="OrthoDB" id="5106504at2759"/>
<gene>
    <name evidence="2" type="ORF">CEP54_013662</name>
</gene>
<accession>A0A428P1I4</accession>
<protein>
    <submittedName>
        <fullName evidence="2">Uncharacterized protein</fullName>
    </submittedName>
</protein>
<name>A0A428P1I4_9HYPO</name>
<feature type="transmembrane region" description="Helical" evidence="1">
    <location>
        <begin position="142"/>
        <end position="161"/>
    </location>
</feature>
<sequence length="164" mass="18832">MPFAEYKIEFSSMVRINLLRQKIQYAQSILTNTLETVATIQVHEETVSNHLRLSSSTRTSFRTELNNISNDLRNFLTTAQKLLALSTDSRSIHEDILSFHKQDLSHRNSIRLTQIAEADSAESRIMASIAERTHQDSRQVRVMTMIALFYLPINLVLSFFSTTL</sequence>
<dbReference type="EMBL" id="NKCI01000229">
    <property type="protein sequence ID" value="RSL46881.1"/>
    <property type="molecule type" value="Genomic_DNA"/>
</dbReference>
<keyword evidence="1" id="KW-0472">Membrane</keyword>
<dbReference type="STRING" id="1325734.A0A428P1I4"/>
<comment type="caution">
    <text evidence="2">The sequence shown here is derived from an EMBL/GenBank/DDBJ whole genome shotgun (WGS) entry which is preliminary data.</text>
</comment>
<keyword evidence="1" id="KW-0812">Transmembrane</keyword>
<keyword evidence="3" id="KW-1185">Reference proteome</keyword>
<evidence type="ECO:0000313" key="3">
    <source>
        <dbReference type="Proteomes" id="UP000288168"/>
    </source>
</evidence>
<evidence type="ECO:0000256" key="1">
    <source>
        <dbReference type="SAM" id="Phobius"/>
    </source>
</evidence>
<reference evidence="2 3" key="1">
    <citation type="submission" date="2017-06" db="EMBL/GenBank/DDBJ databases">
        <title>Comparative genomic analysis of Ambrosia Fusariam Clade fungi.</title>
        <authorList>
            <person name="Stajich J.E."/>
            <person name="Carrillo J."/>
            <person name="Kijimoto T."/>
            <person name="Eskalen A."/>
            <person name="O'Donnell K."/>
            <person name="Kasson M."/>
        </authorList>
    </citation>
    <scope>NUCLEOTIDE SEQUENCE [LARGE SCALE GENOMIC DNA]</scope>
    <source>
        <strain evidence="2 3">NRRL62584</strain>
    </source>
</reference>
<keyword evidence="1" id="KW-1133">Transmembrane helix</keyword>